<evidence type="ECO:0008006" key="4">
    <source>
        <dbReference type="Google" id="ProtNLM"/>
    </source>
</evidence>
<feature type="region of interest" description="Disordered" evidence="1">
    <location>
        <begin position="1"/>
        <end position="55"/>
    </location>
</feature>
<proteinExistence type="predicted"/>
<protein>
    <recommendedName>
        <fullName evidence="4">Centromere protein J C-terminal domain-containing protein</fullName>
    </recommendedName>
</protein>
<dbReference type="InterPro" id="IPR047002">
    <property type="entry name" value="Tcp10_C_sf"/>
</dbReference>
<feature type="non-terminal residue" evidence="2">
    <location>
        <position position="1"/>
    </location>
</feature>
<keyword evidence="3" id="KW-1185">Reference proteome</keyword>
<dbReference type="Gene3D" id="2.60.450.20">
    <property type="match status" value="1"/>
</dbReference>
<name>A0A0S4IP34_BODSA</name>
<dbReference type="AlphaFoldDB" id="A0A0S4IP34"/>
<dbReference type="EMBL" id="CYKH01000207">
    <property type="protein sequence ID" value="CUE88305.1"/>
    <property type="molecule type" value="Genomic_DNA"/>
</dbReference>
<dbReference type="VEuPathDB" id="TriTrypDB:BSAL_57040"/>
<reference evidence="3" key="1">
    <citation type="submission" date="2015-09" db="EMBL/GenBank/DDBJ databases">
        <authorList>
            <consortium name="Pathogen Informatics"/>
        </authorList>
    </citation>
    <scope>NUCLEOTIDE SEQUENCE [LARGE SCALE GENOMIC DNA]</scope>
    <source>
        <strain evidence="3">Lake Konstanz</strain>
    </source>
</reference>
<evidence type="ECO:0000313" key="2">
    <source>
        <dbReference type="EMBL" id="CUE88305.1"/>
    </source>
</evidence>
<organism evidence="2 3">
    <name type="scientific">Bodo saltans</name>
    <name type="common">Flagellated protozoan</name>
    <dbReference type="NCBI Taxonomy" id="75058"/>
    <lineage>
        <taxon>Eukaryota</taxon>
        <taxon>Discoba</taxon>
        <taxon>Euglenozoa</taxon>
        <taxon>Kinetoplastea</taxon>
        <taxon>Metakinetoplastina</taxon>
        <taxon>Eubodonida</taxon>
        <taxon>Bodonidae</taxon>
        <taxon>Bodo</taxon>
    </lineage>
</organism>
<evidence type="ECO:0000256" key="1">
    <source>
        <dbReference type="SAM" id="MobiDB-lite"/>
    </source>
</evidence>
<feature type="compositionally biased region" description="Low complexity" evidence="1">
    <location>
        <begin position="1"/>
        <end position="47"/>
    </location>
</feature>
<gene>
    <name evidence="2" type="ORF">BSAL_57040</name>
</gene>
<sequence length="124" mass="13173">TKSSSSSQNQQPQQQQQSQPVAKNDTTSSSTRSSSGAAAATTSSPAAPVQDPVLTISEDGVQTFTYRDGRKTVVDPNTQVTIFYTAEHTATSYGDGTTHFLFANGAEVWTDKSGQSFAKDPRHA</sequence>
<dbReference type="Proteomes" id="UP000051952">
    <property type="component" value="Unassembled WGS sequence"/>
</dbReference>
<accession>A0A0S4IP34</accession>
<evidence type="ECO:0000313" key="3">
    <source>
        <dbReference type="Proteomes" id="UP000051952"/>
    </source>
</evidence>